<reference evidence="1" key="1">
    <citation type="submission" date="2021-05" db="EMBL/GenBank/DDBJ databases">
        <authorList>
            <person name="Pan Q."/>
            <person name="Jouanno E."/>
            <person name="Zahm M."/>
            <person name="Klopp C."/>
            <person name="Cabau C."/>
            <person name="Louis A."/>
            <person name="Berthelot C."/>
            <person name="Parey E."/>
            <person name="Roest Crollius H."/>
            <person name="Montfort J."/>
            <person name="Robinson-Rechavi M."/>
            <person name="Bouchez O."/>
            <person name="Lampietro C."/>
            <person name="Lopez Roques C."/>
            <person name="Donnadieu C."/>
            <person name="Postlethwait J."/>
            <person name="Bobe J."/>
            <person name="Dillon D."/>
            <person name="Chandos A."/>
            <person name="von Hippel F."/>
            <person name="Guiguen Y."/>
        </authorList>
    </citation>
    <scope>NUCLEOTIDE SEQUENCE</scope>
    <source>
        <strain evidence="1">YG-Jan2019</strain>
    </source>
</reference>
<evidence type="ECO:0000313" key="1">
    <source>
        <dbReference type="EMBL" id="KAJ8001108.1"/>
    </source>
</evidence>
<dbReference type="EMBL" id="CM055742">
    <property type="protein sequence ID" value="KAJ8001108.1"/>
    <property type="molecule type" value="Genomic_DNA"/>
</dbReference>
<evidence type="ECO:0000313" key="2">
    <source>
        <dbReference type="Proteomes" id="UP001157502"/>
    </source>
</evidence>
<name>A0ACC2GBJ9_DALPE</name>
<gene>
    <name evidence="1" type="ORF">DPEC_G00187800</name>
</gene>
<keyword evidence="2" id="KW-1185">Reference proteome</keyword>
<protein>
    <submittedName>
        <fullName evidence="1">Uncharacterized protein</fullName>
    </submittedName>
</protein>
<accession>A0ACC2GBJ9</accession>
<proteinExistence type="predicted"/>
<comment type="caution">
    <text evidence="1">The sequence shown here is derived from an EMBL/GenBank/DDBJ whole genome shotgun (WGS) entry which is preliminary data.</text>
</comment>
<dbReference type="Proteomes" id="UP001157502">
    <property type="component" value="Chromosome 15"/>
</dbReference>
<organism evidence="1 2">
    <name type="scientific">Dallia pectoralis</name>
    <name type="common">Alaska blackfish</name>
    <dbReference type="NCBI Taxonomy" id="75939"/>
    <lineage>
        <taxon>Eukaryota</taxon>
        <taxon>Metazoa</taxon>
        <taxon>Chordata</taxon>
        <taxon>Craniata</taxon>
        <taxon>Vertebrata</taxon>
        <taxon>Euteleostomi</taxon>
        <taxon>Actinopterygii</taxon>
        <taxon>Neopterygii</taxon>
        <taxon>Teleostei</taxon>
        <taxon>Protacanthopterygii</taxon>
        <taxon>Esociformes</taxon>
        <taxon>Umbridae</taxon>
        <taxon>Dallia</taxon>
    </lineage>
</organism>
<sequence length="190" mass="20084">MNSSDVVRRIFRHIISDELALGFNWAGRGSKSPFSTLKITTVIKGNCRANSSLSCPPCVLSTTSNTGLTIPPAISFPRSNDTLLTGNSSTTPIRTQPDTIPVSKYTQCNGTAVVPIPIPRSSTCEPTAVVSDHGNTLESIRDCAARVPHKVVSSKCPLGLTNTICLGFGVGGGFCLYLRAGQSAMKCPTR</sequence>